<dbReference type="RefSeq" id="WP_215583292.1">
    <property type="nucleotide sequence ID" value="NZ_CP073754.1"/>
</dbReference>
<comment type="cofactor">
    <cofactor evidence="8">
        <name>heme b</name>
        <dbReference type="ChEBI" id="CHEBI:60344"/>
    </cofactor>
    <text evidence="8">Binds 1 heme b (iron(II)-protoporphyrin IX) group per subunit.</text>
</comment>
<keyword evidence="4 8" id="KW-0812">Transmembrane</keyword>
<feature type="transmembrane region" description="Helical" evidence="8">
    <location>
        <begin position="153"/>
        <end position="173"/>
    </location>
</feature>
<sequence>MARRTKPVKSLDWLKLLIFSLALLPLTRLLLRAWHDNLGANPIEKITHNTGFWALSFLLLTLTTTPLRRLTRWQWPGRMRRMLGLFAFFYASLHFATYLVLDQFFDWSAIAADIIKRPYITIGFGAFVLLIPLAITSNTALIRRLGGQRWRWLHRLIYPISIAGVIHFIWLVKKDISEPLVFAGLLTMLLGMRVWYWRRGLVKA</sequence>
<keyword evidence="8" id="KW-0288">FMN</keyword>
<dbReference type="InterPro" id="IPR022837">
    <property type="entry name" value="MsrQ-like"/>
</dbReference>
<keyword evidence="8" id="KW-0285">Flavoprotein</keyword>
<reference evidence="10" key="1">
    <citation type="submission" date="2021-04" db="EMBL/GenBank/DDBJ databases">
        <title>Draft genome sequence data of methanotrophic Methylovulum sp. strain S1L and Methylomonas sp. strain S2AM isolated from boreal lake water columns.</title>
        <authorList>
            <person name="Rissanen A.J."/>
            <person name="Mangayil R."/>
            <person name="Svenning M.M."/>
            <person name="Khanongnuch R."/>
        </authorList>
    </citation>
    <scope>NUCLEOTIDE SEQUENCE</scope>
    <source>
        <strain evidence="10">S2AM</strain>
    </source>
</reference>
<evidence type="ECO:0000256" key="4">
    <source>
        <dbReference type="ARBA" id="ARBA00022692"/>
    </source>
</evidence>
<keyword evidence="8" id="KW-0479">Metal-binding</keyword>
<gene>
    <name evidence="8" type="primary">msrQ</name>
    <name evidence="10" type="ORF">KEF85_03245</name>
</gene>
<keyword evidence="8" id="KW-1003">Cell membrane</keyword>
<comment type="similarity">
    <text evidence="8">Belongs to the MsrQ family.</text>
</comment>
<dbReference type="GO" id="GO:0046872">
    <property type="term" value="F:metal ion binding"/>
    <property type="evidence" value="ECO:0007669"/>
    <property type="project" value="UniProtKB-KW"/>
</dbReference>
<evidence type="ECO:0000256" key="7">
    <source>
        <dbReference type="ARBA" id="ARBA00023136"/>
    </source>
</evidence>
<dbReference type="GO" id="GO:0030091">
    <property type="term" value="P:protein repair"/>
    <property type="evidence" value="ECO:0007669"/>
    <property type="project" value="UniProtKB-UniRule"/>
</dbReference>
<comment type="subcellular location">
    <subcellularLocation>
        <location evidence="8">Cell membrane</location>
        <topology evidence="8">Multi-pass membrane protein</topology>
    </subcellularLocation>
    <subcellularLocation>
        <location evidence="1">Membrane</location>
        <topology evidence="1">Multi-pass membrane protein</topology>
    </subcellularLocation>
</comment>
<dbReference type="KEGG" id="mpad:KEF85_03245"/>
<dbReference type="GO" id="GO:0010181">
    <property type="term" value="F:FMN binding"/>
    <property type="evidence" value="ECO:0007669"/>
    <property type="project" value="UniProtKB-UniRule"/>
</dbReference>
<organism evidence="10 11">
    <name type="scientific">Methylomonas paludis</name>
    <dbReference type="NCBI Taxonomy" id="1173101"/>
    <lineage>
        <taxon>Bacteria</taxon>
        <taxon>Pseudomonadati</taxon>
        <taxon>Pseudomonadota</taxon>
        <taxon>Gammaproteobacteria</taxon>
        <taxon>Methylococcales</taxon>
        <taxon>Methylococcaceae</taxon>
        <taxon>Methylomonas</taxon>
    </lineage>
</organism>
<dbReference type="Pfam" id="PF01794">
    <property type="entry name" value="Ferric_reduct"/>
    <property type="match status" value="1"/>
</dbReference>
<dbReference type="HAMAP" id="MF_01207">
    <property type="entry name" value="MsrQ"/>
    <property type="match status" value="1"/>
</dbReference>
<feature type="domain" description="Ferric oxidoreductase" evidence="9">
    <location>
        <begin position="50"/>
        <end position="164"/>
    </location>
</feature>
<evidence type="ECO:0000256" key="1">
    <source>
        <dbReference type="ARBA" id="ARBA00004141"/>
    </source>
</evidence>
<keyword evidence="2 8" id="KW-0813">Transport</keyword>
<evidence type="ECO:0000313" key="10">
    <source>
        <dbReference type="EMBL" id="QWF71509.1"/>
    </source>
</evidence>
<name>A0A975RAP4_9GAMM</name>
<feature type="transmembrane region" description="Helical" evidence="8">
    <location>
        <begin position="82"/>
        <end position="101"/>
    </location>
</feature>
<feature type="transmembrane region" description="Helical" evidence="8">
    <location>
        <begin position="12"/>
        <end position="31"/>
    </location>
</feature>
<evidence type="ECO:0000256" key="3">
    <source>
        <dbReference type="ARBA" id="ARBA00022617"/>
    </source>
</evidence>
<keyword evidence="6 8" id="KW-0408">Iron</keyword>
<evidence type="ECO:0000256" key="8">
    <source>
        <dbReference type="HAMAP-Rule" id="MF_01207"/>
    </source>
</evidence>
<evidence type="ECO:0000256" key="5">
    <source>
        <dbReference type="ARBA" id="ARBA00022989"/>
    </source>
</evidence>
<keyword evidence="11" id="KW-1185">Reference proteome</keyword>
<keyword evidence="7 8" id="KW-0472">Membrane</keyword>
<dbReference type="Proteomes" id="UP000676649">
    <property type="component" value="Chromosome"/>
</dbReference>
<evidence type="ECO:0000256" key="2">
    <source>
        <dbReference type="ARBA" id="ARBA00022448"/>
    </source>
</evidence>
<dbReference type="GO" id="GO:0016679">
    <property type="term" value="F:oxidoreductase activity, acting on diphenols and related substances as donors"/>
    <property type="evidence" value="ECO:0007669"/>
    <property type="project" value="TreeGrafter"/>
</dbReference>
<keyword evidence="8" id="KW-0249">Electron transport</keyword>
<feature type="transmembrane region" description="Helical" evidence="8">
    <location>
        <begin position="121"/>
        <end position="141"/>
    </location>
</feature>
<comment type="cofactor">
    <cofactor evidence="8">
        <name>FMN</name>
        <dbReference type="ChEBI" id="CHEBI:58210"/>
    </cofactor>
    <text evidence="8">Binds 1 FMN per subunit.</text>
</comment>
<accession>A0A975RAP4</accession>
<evidence type="ECO:0000256" key="6">
    <source>
        <dbReference type="ARBA" id="ARBA00023004"/>
    </source>
</evidence>
<dbReference type="EMBL" id="CP073754">
    <property type="protein sequence ID" value="QWF71509.1"/>
    <property type="molecule type" value="Genomic_DNA"/>
</dbReference>
<feature type="transmembrane region" description="Helical" evidence="8">
    <location>
        <begin position="51"/>
        <end position="70"/>
    </location>
</feature>
<comment type="subunit">
    <text evidence="8">Heterodimer of a catalytic subunit (MsrP) and a heme-binding subunit (MsrQ).</text>
</comment>
<dbReference type="AlphaFoldDB" id="A0A975RAP4"/>
<protein>
    <recommendedName>
        <fullName evidence="8">Protein-methionine-sulfoxide reductase heme-binding subunit MsrQ</fullName>
    </recommendedName>
    <alternativeName>
        <fullName evidence="8">Flavocytochrome MsrQ</fullName>
    </alternativeName>
</protein>
<dbReference type="GO" id="GO:0005886">
    <property type="term" value="C:plasma membrane"/>
    <property type="evidence" value="ECO:0007669"/>
    <property type="project" value="UniProtKB-SubCell"/>
</dbReference>
<evidence type="ECO:0000259" key="9">
    <source>
        <dbReference type="Pfam" id="PF01794"/>
    </source>
</evidence>
<dbReference type="GO" id="GO:0020037">
    <property type="term" value="F:heme binding"/>
    <property type="evidence" value="ECO:0007669"/>
    <property type="project" value="UniProtKB-UniRule"/>
</dbReference>
<comment type="function">
    <text evidence="8">Part of the MsrPQ system that repairs oxidized periplasmic proteins containing methionine sulfoxide residues (Met-O), using respiratory chain electrons. Thus protects these proteins from oxidative-stress damage caused by reactive species of oxygen and chlorine generated by the host defense mechanisms. MsrPQ is essential for the maintenance of envelope integrity under bleach stress, rescuing a wide series of structurally unrelated periplasmic proteins from methionine oxidation. MsrQ provides electrons for reduction to the reductase catalytic subunit MsrP, using the quinone pool of the respiratory chain.</text>
</comment>
<proteinExistence type="inferred from homology"/>
<feature type="transmembrane region" description="Helical" evidence="8">
    <location>
        <begin position="179"/>
        <end position="196"/>
    </location>
</feature>
<evidence type="ECO:0000313" key="11">
    <source>
        <dbReference type="Proteomes" id="UP000676649"/>
    </source>
</evidence>
<keyword evidence="5 8" id="KW-1133">Transmembrane helix</keyword>
<dbReference type="PANTHER" id="PTHR36964">
    <property type="entry name" value="PROTEIN-METHIONINE-SULFOXIDE REDUCTASE HEME-BINDING SUBUNIT MSRQ"/>
    <property type="match status" value="1"/>
</dbReference>
<dbReference type="GO" id="GO:0009055">
    <property type="term" value="F:electron transfer activity"/>
    <property type="evidence" value="ECO:0007669"/>
    <property type="project" value="UniProtKB-UniRule"/>
</dbReference>
<dbReference type="InterPro" id="IPR013130">
    <property type="entry name" value="Fe3_Rdtase_TM_dom"/>
</dbReference>
<keyword evidence="3 8" id="KW-0349">Heme</keyword>
<dbReference type="PANTHER" id="PTHR36964:SF1">
    <property type="entry name" value="PROTEIN-METHIONINE-SULFOXIDE REDUCTASE HEME-BINDING SUBUNIT MSRQ"/>
    <property type="match status" value="1"/>
</dbReference>